<keyword evidence="5" id="KW-1185">Reference proteome</keyword>
<dbReference type="PANTHER" id="PTHR35936:SF17">
    <property type="entry name" value="ARGININE-BINDING EXTRACELLULAR PROTEIN ARTP"/>
    <property type="match status" value="1"/>
</dbReference>
<name>A0A4U6QL38_9ACTN</name>
<dbReference type="SUPFAM" id="SSF53850">
    <property type="entry name" value="Periplasmic binding protein-like II"/>
    <property type="match status" value="1"/>
</dbReference>
<keyword evidence="1 2" id="KW-0732">Signal</keyword>
<feature type="chain" id="PRO_5020929661" evidence="2">
    <location>
        <begin position="35"/>
        <end position="335"/>
    </location>
</feature>
<dbReference type="Proteomes" id="UP000306985">
    <property type="component" value="Unassembled WGS sequence"/>
</dbReference>
<dbReference type="EMBL" id="SZZH01000001">
    <property type="protein sequence ID" value="TKV60852.1"/>
    <property type="molecule type" value="Genomic_DNA"/>
</dbReference>
<protein>
    <submittedName>
        <fullName evidence="4">ABC transporter substrate-binding protein</fullName>
    </submittedName>
</protein>
<organism evidence="4 5">
    <name type="scientific">Nakamurella flava</name>
    <dbReference type="NCBI Taxonomy" id="2576308"/>
    <lineage>
        <taxon>Bacteria</taxon>
        <taxon>Bacillati</taxon>
        <taxon>Actinomycetota</taxon>
        <taxon>Actinomycetes</taxon>
        <taxon>Nakamurellales</taxon>
        <taxon>Nakamurellaceae</taxon>
        <taxon>Nakamurella</taxon>
    </lineage>
</organism>
<evidence type="ECO:0000256" key="1">
    <source>
        <dbReference type="ARBA" id="ARBA00022729"/>
    </source>
</evidence>
<dbReference type="SMART" id="SM00062">
    <property type="entry name" value="PBPb"/>
    <property type="match status" value="1"/>
</dbReference>
<dbReference type="CDD" id="cd01004">
    <property type="entry name" value="PBP2_MidA_like"/>
    <property type="match status" value="1"/>
</dbReference>
<evidence type="ECO:0000313" key="4">
    <source>
        <dbReference type="EMBL" id="TKV60852.1"/>
    </source>
</evidence>
<evidence type="ECO:0000256" key="2">
    <source>
        <dbReference type="SAM" id="SignalP"/>
    </source>
</evidence>
<dbReference type="PANTHER" id="PTHR35936">
    <property type="entry name" value="MEMBRANE-BOUND LYTIC MUREIN TRANSGLYCOSYLASE F"/>
    <property type="match status" value="1"/>
</dbReference>
<dbReference type="OrthoDB" id="4633994at2"/>
<evidence type="ECO:0000313" key="5">
    <source>
        <dbReference type="Proteomes" id="UP000306985"/>
    </source>
</evidence>
<feature type="domain" description="Solute-binding protein family 3/N-terminal" evidence="3">
    <location>
        <begin position="85"/>
        <end position="318"/>
    </location>
</feature>
<evidence type="ECO:0000259" key="3">
    <source>
        <dbReference type="SMART" id="SM00062"/>
    </source>
</evidence>
<sequence>MLTRLRRGAAVTSAVMAAALMLAACGGGSSTSPAASTSDGTASPAAAQTGSAATFNLTPDQNRIRTEKVDAIAALVPQEIRDRGTIRITGSAGTAPPLRFYADDDTTLIGSEVDLAELFSDVLGLQVEEGTADWAQNFVRIDSGEADAFISNVTVTEERKEKYDFATYRQDTLGLESRADDPWTVSGRKDLAGKVIAVGSGTNQEKLLVDWNEANVADGLAPIDIKYFQNSTDYYLALSSGRIDGYLGPNPTAQFHAASTGETTVIGTFSGAGDALQGEIAVLSLKGNGLAQAYAAAINHTIENGTYQQVLDRWQLGSEAVDKSEINPPGLPKTG</sequence>
<gene>
    <name evidence="4" type="ORF">FDO65_04090</name>
</gene>
<dbReference type="Gene3D" id="3.40.190.10">
    <property type="entry name" value="Periplasmic binding protein-like II"/>
    <property type="match status" value="2"/>
</dbReference>
<dbReference type="RefSeq" id="WP_137448155.1">
    <property type="nucleotide sequence ID" value="NZ_SZZH01000001.1"/>
</dbReference>
<dbReference type="AlphaFoldDB" id="A0A4U6QL38"/>
<proteinExistence type="predicted"/>
<dbReference type="Pfam" id="PF00497">
    <property type="entry name" value="SBP_bac_3"/>
    <property type="match status" value="1"/>
</dbReference>
<accession>A0A4U6QL38</accession>
<dbReference type="InterPro" id="IPR001638">
    <property type="entry name" value="Solute-binding_3/MltF_N"/>
</dbReference>
<reference evidence="4 5" key="1">
    <citation type="submission" date="2019-05" db="EMBL/GenBank/DDBJ databases">
        <title>Nakamurella sp. N5BH11, whole genome shotgun sequence.</title>
        <authorList>
            <person name="Tuo L."/>
        </authorList>
    </citation>
    <scope>NUCLEOTIDE SEQUENCE [LARGE SCALE GENOMIC DNA]</scope>
    <source>
        <strain evidence="4 5">N5BH11</strain>
    </source>
</reference>
<comment type="caution">
    <text evidence="4">The sequence shown here is derived from an EMBL/GenBank/DDBJ whole genome shotgun (WGS) entry which is preliminary data.</text>
</comment>
<feature type="signal peptide" evidence="2">
    <location>
        <begin position="1"/>
        <end position="34"/>
    </location>
</feature>
<dbReference type="PROSITE" id="PS51257">
    <property type="entry name" value="PROKAR_LIPOPROTEIN"/>
    <property type="match status" value="1"/>
</dbReference>